<dbReference type="EMBL" id="JAFNJU010000002">
    <property type="protein sequence ID" value="MBO1264015.1"/>
    <property type="molecule type" value="Genomic_DNA"/>
</dbReference>
<evidence type="ECO:0000256" key="1">
    <source>
        <dbReference type="SAM" id="Phobius"/>
    </source>
</evidence>
<accession>A0A939KJT2</accession>
<sequence>MKRFNAEIEYTQETVHLLYKTTYGIYERRRALIRMGMGFLMAMAGLFLDLPMIFQAMLLMGGAWLMVSRDFPAKMRATDALEKRQGNLPKLAVEFHDHHLLLLEGKSMKLRYREAEYLVEDDALIFLFFSRDSAVLVEKKTIQGGSLEAFQAFLEEKTGRAFHRPQSWLQMSLRDVVKLFRKP</sequence>
<protein>
    <submittedName>
        <fullName evidence="2">YcxB family protein</fullName>
    </submittedName>
</protein>
<feature type="transmembrane region" description="Helical" evidence="1">
    <location>
        <begin position="38"/>
        <end position="67"/>
    </location>
</feature>
<dbReference type="Proteomes" id="UP000664218">
    <property type="component" value="Unassembled WGS sequence"/>
</dbReference>
<comment type="caution">
    <text evidence="2">The sequence shown here is derived from an EMBL/GenBank/DDBJ whole genome shotgun (WGS) entry which is preliminary data.</text>
</comment>
<keyword evidence="3" id="KW-1185">Reference proteome</keyword>
<organism evidence="2 3">
    <name type="scientific">Proteiniclasticum aestuarii</name>
    <dbReference type="NCBI Taxonomy" id="2817862"/>
    <lineage>
        <taxon>Bacteria</taxon>
        <taxon>Bacillati</taxon>
        <taxon>Bacillota</taxon>
        <taxon>Clostridia</taxon>
        <taxon>Eubacteriales</taxon>
        <taxon>Clostridiaceae</taxon>
        <taxon>Proteiniclasticum</taxon>
    </lineage>
</organism>
<keyword evidence="1" id="KW-1133">Transmembrane helix</keyword>
<dbReference type="RefSeq" id="WP_207598538.1">
    <property type="nucleotide sequence ID" value="NZ_JAFNJU010000002.1"/>
</dbReference>
<keyword evidence="1" id="KW-0472">Membrane</keyword>
<reference evidence="2" key="1">
    <citation type="submission" date="2021-03" db="EMBL/GenBank/DDBJ databases">
        <title>Proteiniclasticum marinus sp. nov., isolated from tidal flat sediment.</title>
        <authorList>
            <person name="Namirimu T."/>
            <person name="Yang J.-A."/>
            <person name="Yang S.-H."/>
            <person name="Kim Y.-J."/>
            <person name="Kwon K.K."/>
        </authorList>
    </citation>
    <scope>NUCLEOTIDE SEQUENCE</scope>
    <source>
        <strain evidence="2">SCR006</strain>
    </source>
</reference>
<name>A0A939KJT2_9CLOT</name>
<evidence type="ECO:0000313" key="2">
    <source>
        <dbReference type="EMBL" id="MBO1264015.1"/>
    </source>
</evidence>
<evidence type="ECO:0000313" key="3">
    <source>
        <dbReference type="Proteomes" id="UP000664218"/>
    </source>
</evidence>
<gene>
    <name evidence="2" type="ORF">J3A84_03025</name>
</gene>
<keyword evidence="1" id="KW-0812">Transmembrane</keyword>
<proteinExistence type="predicted"/>
<dbReference type="AlphaFoldDB" id="A0A939KJT2"/>